<dbReference type="Proteomes" id="UP000064967">
    <property type="component" value="Chromosome"/>
</dbReference>
<dbReference type="InterPro" id="IPR050595">
    <property type="entry name" value="Bact_response_regulator"/>
</dbReference>
<dbReference type="OrthoDB" id="9802155at2"/>
<sequence length="128" mass="13566">MKSPIPLLLIDDDDVDRMAVQRVLRSSDIVVSITEATDIVSGLEALDAATFDCVLVDYLLPGGDGLQLLTHARTKGQDVPFVFLTGHEDGAVVVDLLANGAAGYVPKSKLTEEVLVRAIRDALGLPAP</sequence>
<dbReference type="EMBL" id="CP012333">
    <property type="protein sequence ID" value="AKU94269.1"/>
    <property type="molecule type" value="Genomic_DNA"/>
</dbReference>
<keyword evidence="5" id="KW-1185">Reference proteome</keyword>
<dbReference type="STRING" id="1391654.AKJ09_00933"/>
<dbReference type="Pfam" id="PF00072">
    <property type="entry name" value="Response_reg"/>
    <property type="match status" value="1"/>
</dbReference>
<dbReference type="Gene3D" id="3.40.50.2300">
    <property type="match status" value="1"/>
</dbReference>
<evidence type="ECO:0000313" key="4">
    <source>
        <dbReference type="EMBL" id="AKU94269.1"/>
    </source>
</evidence>
<accession>A0A0K1PME7</accession>
<dbReference type="SUPFAM" id="SSF52172">
    <property type="entry name" value="CheY-like"/>
    <property type="match status" value="1"/>
</dbReference>
<dbReference type="InterPro" id="IPR011006">
    <property type="entry name" value="CheY-like_superfamily"/>
</dbReference>
<feature type="domain" description="Response regulatory" evidence="3">
    <location>
        <begin position="6"/>
        <end position="122"/>
    </location>
</feature>
<gene>
    <name evidence="4" type="ORF">AKJ09_00933</name>
</gene>
<dbReference type="AlphaFoldDB" id="A0A0K1PME7"/>
<reference evidence="4 5" key="1">
    <citation type="submission" date="2015-08" db="EMBL/GenBank/DDBJ databases">
        <authorList>
            <person name="Babu N.S."/>
            <person name="Beckwith C.J."/>
            <person name="Beseler K.G."/>
            <person name="Brison A."/>
            <person name="Carone J.V."/>
            <person name="Caskin T.P."/>
            <person name="Diamond M."/>
            <person name="Durham M.E."/>
            <person name="Foxe J.M."/>
            <person name="Go M."/>
            <person name="Henderson B.A."/>
            <person name="Jones I.B."/>
            <person name="McGettigan J.A."/>
            <person name="Micheletti S.J."/>
            <person name="Nasrallah M.E."/>
            <person name="Ortiz D."/>
            <person name="Piller C.R."/>
            <person name="Privatt S.R."/>
            <person name="Schneider S.L."/>
            <person name="Sharp S."/>
            <person name="Smith T.C."/>
            <person name="Stanton J.D."/>
            <person name="Ullery H.E."/>
            <person name="Wilson R.J."/>
            <person name="Serrano M.G."/>
            <person name="Buck G."/>
            <person name="Lee V."/>
            <person name="Wang Y."/>
            <person name="Carvalho R."/>
            <person name="Voegtly L."/>
            <person name="Shi R."/>
            <person name="Duckworth R."/>
            <person name="Johnson A."/>
            <person name="Loviza R."/>
            <person name="Walstead R."/>
            <person name="Shah Z."/>
            <person name="Kiflezghi M."/>
            <person name="Wade K."/>
            <person name="Ball S.L."/>
            <person name="Bradley K.W."/>
            <person name="Asai D.J."/>
            <person name="Bowman C.A."/>
            <person name="Russell D.A."/>
            <person name="Pope W.H."/>
            <person name="Jacobs-Sera D."/>
            <person name="Hendrix R.W."/>
            <person name="Hatfull G.F."/>
        </authorList>
    </citation>
    <scope>NUCLEOTIDE SEQUENCE [LARGE SCALE GENOMIC DNA]</scope>
    <source>
        <strain evidence="4 5">DSM 27648</strain>
    </source>
</reference>
<dbReference type="SMART" id="SM00448">
    <property type="entry name" value="REC"/>
    <property type="match status" value="1"/>
</dbReference>
<dbReference type="GO" id="GO:0000160">
    <property type="term" value="P:phosphorelay signal transduction system"/>
    <property type="evidence" value="ECO:0007669"/>
    <property type="project" value="InterPro"/>
</dbReference>
<dbReference type="PANTHER" id="PTHR44591:SF21">
    <property type="entry name" value="TWO-COMPONENT RESPONSE REGULATOR"/>
    <property type="match status" value="1"/>
</dbReference>
<evidence type="ECO:0000256" key="1">
    <source>
        <dbReference type="ARBA" id="ARBA00022553"/>
    </source>
</evidence>
<proteinExistence type="predicted"/>
<feature type="modified residue" description="4-aspartylphosphate" evidence="2">
    <location>
        <position position="57"/>
    </location>
</feature>
<dbReference type="PROSITE" id="PS50110">
    <property type="entry name" value="RESPONSE_REGULATORY"/>
    <property type="match status" value="1"/>
</dbReference>
<dbReference type="PANTHER" id="PTHR44591">
    <property type="entry name" value="STRESS RESPONSE REGULATOR PROTEIN 1"/>
    <property type="match status" value="1"/>
</dbReference>
<evidence type="ECO:0000259" key="3">
    <source>
        <dbReference type="PROSITE" id="PS50110"/>
    </source>
</evidence>
<keyword evidence="1 2" id="KW-0597">Phosphoprotein</keyword>
<dbReference type="CDD" id="cd00156">
    <property type="entry name" value="REC"/>
    <property type="match status" value="1"/>
</dbReference>
<name>A0A0K1PME7_9BACT</name>
<evidence type="ECO:0000256" key="2">
    <source>
        <dbReference type="PROSITE-ProRule" id="PRU00169"/>
    </source>
</evidence>
<organism evidence="4 5">
    <name type="scientific">Labilithrix luteola</name>
    <dbReference type="NCBI Taxonomy" id="1391654"/>
    <lineage>
        <taxon>Bacteria</taxon>
        <taxon>Pseudomonadati</taxon>
        <taxon>Myxococcota</taxon>
        <taxon>Polyangia</taxon>
        <taxon>Polyangiales</taxon>
        <taxon>Labilitrichaceae</taxon>
        <taxon>Labilithrix</taxon>
    </lineage>
</organism>
<evidence type="ECO:0000313" key="5">
    <source>
        <dbReference type="Proteomes" id="UP000064967"/>
    </source>
</evidence>
<dbReference type="InterPro" id="IPR001789">
    <property type="entry name" value="Sig_transdc_resp-reg_receiver"/>
</dbReference>
<protein>
    <submittedName>
        <fullName evidence="4">Two-component hybrid sensor and regulator</fullName>
    </submittedName>
</protein>
<dbReference type="KEGG" id="llu:AKJ09_00933"/>
<dbReference type="RefSeq" id="WP_146645891.1">
    <property type="nucleotide sequence ID" value="NZ_CP012333.1"/>
</dbReference>